<accession>A0A1M6MV44</accession>
<keyword evidence="2" id="KW-1185">Reference proteome</keyword>
<dbReference type="Proteomes" id="UP000184543">
    <property type="component" value="Unassembled WGS sequence"/>
</dbReference>
<organism evidence="1 2">
    <name type="scientific">Pseudozobellia thermophila</name>
    <dbReference type="NCBI Taxonomy" id="192903"/>
    <lineage>
        <taxon>Bacteria</taxon>
        <taxon>Pseudomonadati</taxon>
        <taxon>Bacteroidota</taxon>
        <taxon>Flavobacteriia</taxon>
        <taxon>Flavobacteriales</taxon>
        <taxon>Flavobacteriaceae</taxon>
        <taxon>Pseudozobellia</taxon>
    </lineage>
</organism>
<protein>
    <submittedName>
        <fullName evidence="1">Uncharacterized protein</fullName>
    </submittedName>
</protein>
<dbReference type="EMBL" id="FQYU01000011">
    <property type="protein sequence ID" value="SHJ87324.1"/>
    <property type="molecule type" value="Genomic_DNA"/>
</dbReference>
<dbReference type="AlphaFoldDB" id="A0A1M6MV44"/>
<proteinExistence type="predicted"/>
<sequence>MNPKISLKTSHIYLDHELIAPIFGESLYAYVTYVKEQGHILITPVTSQWFVKMYKPTQFLLKSRNLKGDKTLAVRELLIDNDLDMSDRDLDYEIIEKTRLIKVAIS</sequence>
<dbReference type="RefSeq" id="WP_072995311.1">
    <property type="nucleotide sequence ID" value="NZ_FQYU01000011.1"/>
</dbReference>
<dbReference type="OrthoDB" id="1441187at2"/>
<name>A0A1M6MV44_9FLAO</name>
<reference evidence="2" key="1">
    <citation type="submission" date="2016-11" db="EMBL/GenBank/DDBJ databases">
        <authorList>
            <person name="Varghese N."/>
            <person name="Submissions S."/>
        </authorList>
    </citation>
    <scope>NUCLEOTIDE SEQUENCE [LARGE SCALE GENOMIC DNA]</scope>
    <source>
        <strain evidence="2">DSM 19858</strain>
    </source>
</reference>
<gene>
    <name evidence="1" type="ORF">SAMN04488513_11115</name>
</gene>
<evidence type="ECO:0000313" key="2">
    <source>
        <dbReference type="Proteomes" id="UP000184543"/>
    </source>
</evidence>
<evidence type="ECO:0000313" key="1">
    <source>
        <dbReference type="EMBL" id="SHJ87324.1"/>
    </source>
</evidence>
<dbReference type="STRING" id="192903.SAMN04488513_11115"/>